<dbReference type="Proteomes" id="UP001165378">
    <property type="component" value="Unassembled WGS sequence"/>
</dbReference>
<evidence type="ECO:0000313" key="3">
    <source>
        <dbReference type="Proteomes" id="UP001165378"/>
    </source>
</evidence>
<dbReference type="SUPFAM" id="SSF51735">
    <property type="entry name" value="NAD(P)-binding Rossmann-fold domains"/>
    <property type="match status" value="1"/>
</dbReference>
<evidence type="ECO:0000313" key="2">
    <source>
        <dbReference type="EMBL" id="MCF2531778.1"/>
    </source>
</evidence>
<name>A0AA41U2G9_9ACTN</name>
<dbReference type="RefSeq" id="WP_235056424.1">
    <property type="nucleotide sequence ID" value="NZ_JAKFHA010000026.1"/>
</dbReference>
<reference evidence="2" key="1">
    <citation type="submission" date="2022-01" db="EMBL/GenBank/DDBJ databases">
        <title>Genome-Based Taxonomic Classification of the Phylum Actinobacteria.</title>
        <authorList>
            <person name="Gao Y."/>
        </authorList>
    </citation>
    <scope>NUCLEOTIDE SEQUENCE</scope>
    <source>
        <strain evidence="2">KLBMP 8922</strain>
    </source>
</reference>
<dbReference type="InterPro" id="IPR001509">
    <property type="entry name" value="Epimerase_deHydtase"/>
</dbReference>
<organism evidence="2 3">
    <name type="scientific">Yinghuangia soli</name>
    <dbReference type="NCBI Taxonomy" id="2908204"/>
    <lineage>
        <taxon>Bacteria</taxon>
        <taxon>Bacillati</taxon>
        <taxon>Actinomycetota</taxon>
        <taxon>Actinomycetes</taxon>
        <taxon>Kitasatosporales</taxon>
        <taxon>Streptomycetaceae</taxon>
        <taxon>Yinghuangia</taxon>
    </lineage>
</organism>
<comment type="caution">
    <text evidence="2">The sequence shown here is derived from an EMBL/GenBank/DDBJ whole genome shotgun (WGS) entry which is preliminary data.</text>
</comment>
<dbReference type="Pfam" id="PF01370">
    <property type="entry name" value="Epimerase"/>
    <property type="match status" value="1"/>
</dbReference>
<dbReference type="InterPro" id="IPR036291">
    <property type="entry name" value="NAD(P)-bd_dom_sf"/>
</dbReference>
<dbReference type="Gene3D" id="3.40.50.720">
    <property type="entry name" value="NAD(P)-binding Rossmann-like Domain"/>
    <property type="match status" value="1"/>
</dbReference>
<evidence type="ECO:0000259" key="1">
    <source>
        <dbReference type="Pfam" id="PF01370"/>
    </source>
</evidence>
<keyword evidence="3" id="KW-1185">Reference proteome</keyword>
<dbReference type="AlphaFoldDB" id="A0AA41U2G9"/>
<protein>
    <submittedName>
        <fullName evidence="2">NAD-dependent epimerase/dehydratase family protein</fullName>
    </submittedName>
</protein>
<dbReference type="EMBL" id="JAKFHA010000026">
    <property type="protein sequence ID" value="MCF2531778.1"/>
    <property type="molecule type" value="Genomic_DNA"/>
</dbReference>
<feature type="domain" description="NAD-dependent epimerase/dehydratase" evidence="1">
    <location>
        <begin position="3"/>
        <end position="207"/>
    </location>
</feature>
<accession>A0AA41U2G9</accession>
<gene>
    <name evidence="2" type="ORF">LZ495_31800</name>
</gene>
<proteinExistence type="predicted"/>
<sequence>MDILVIGGSVFLGRTIVEEAMARGHAVTTFNRGRTGTDVPGAAVVHGDREDKADLERLAAAGPWDAVIDVCGFTPRVVGDSVRALNGRASSYTFISSISAYEDWPAARVDEHSPRFACAPDADETDGGYGILKAGCERAVESEFEGRVLVLQPGLILGPYENVGRLPWWLRRIAAGGKVLAPGDPDRPMQLVDARDIAVFTLDRIEAGAEGRYLVGGEAANTTMGQWLADCRAATGSDAELVWVDDDFLLEREVSPWTELPLWAPPTDDMAGVWLSDSSKAAEDGFRCRPVRETVADTWAWLKAAGLPQTLPSYRGHAGTQGIDAEKEERLLAEWEARHAAP</sequence>